<dbReference type="Pfam" id="PF01935">
    <property type="entry name" value="DUF87"/>
    <property type="match status" value="1"/>
</dbReference>
<dbReference type="InterPro" id="IPR027417">
    <property type="entry name" value="P-loop_NTPase"/>
</dbReference>
<proteinExistence type="inferred from homology"/>
<comment type="similarity">
    <text evidence="1">Belongs to the HerA family.</text>
</comment>
<name>A0A7C3RM45_ARCFL</name>
<comment type="caution">
    <text evidence="6">The sequence shown here is derived from an EMBL/GenBank/DDBJ whole genome shotgun (WGS) entry which is preliminary data.</text>
</comment>
<accession>A0A7C3RM45</accession>
<dbReference type="Gene3D" id="3.40.50.300">
    <property type="entry name" value="P-loop containing nucleotide triphosphate hydrolases"/>
    <property type="match status" value="2"/>
</dbReference>
<dbReference type="GO" id="GO:0043139">
    <property type="term" value="F:5'-3' DNA helicase activity"/>
    <property type="evidence" value="ECO:0007669"/>
    <property type="project" value="UniProtKB-EC"/>
</dbReference>
<dbReference type="PANTHER" id="PTHR42957">
    <property type="entry name" value="HELICASE MJ1565-RELATED"/>
    <property type="match status" value="1"/>
</dbReference>
<dbReference type="InterPro" id="IPR002789">
    <property type="entry name" value="HerA_central"/>
</dbReference>
<evidence type="ECO:0000259" key="5">
    <source>
        <dbReference type="Pfam" id="PF01935"/>
    </source>
</evidence>
<evidence type="ECO:0000313" key="6">
    <source>
        <dbReference type="EMBL" id="HFW32865.1"/>
    </source>
</evidence>
<protein>
    <submittedName>
        <fullName evidence="6">ATP-binding protein</fullName>
    </submittedName>
</protein>
<keyword evidence="6" id="KW-0547">Nucleotide-binding</keyword>
<evidence type="ECO:0000256" key="1">
    <source>
        <dbReference type="ARBA" id="ARBA00007816"/>
    </source>
</evidence>
<comment type="catalytic activity">
    <reaction evidence="3">
        <text>ATP + H2O = ADP + phosphate + H(+)</text>
        <dbReference type="Rhea" id="RHEA:13065"/>
        <dbReference type="ChEBI" id="CHEBI:15377"/>
        <dbReference type="ChEBI" id="CHEBI:15378"/>
        <dbReference type="ChEBI" id="CHEBI:30616"/>
        <dbReference type="ChEBI" id="CHEBI:43474"/>
        <dbReference type="ChEBI" id="CHEBI:456216"/>
        <dbReference type="EC" id="5.6.2.3"/>
    </reaction>
</comment>
<evidence type="ECO:0000256" key="4">
    <source>
        <dbReference type="ARBA" id="ARBA00048988"/>
    </source>
</evidence>
<feature type="domain" description="Helicase HerA central" evidence="5">
    <location>
        <begin position="144"/>
        <end position="403"/>
    </location>
</feature>
<dbReference type="SUPFAM" id="SSF52540">
    <property type="entry name" value="P-loop containing nucleoside triphosphate hydrolases"/>
    <property type="match status" value="1"/>
</dbReference>
<comment type="catalytic activity">
    <reaction evidence="2">
        <text>Couples ATP hydrolysis with the unwinding of duplex DNA by translocating in the 3'-5' direction.</text>
        <dbReference type="EC" id="5.6.2.4"/>
    </reaction>
</comment>
<dbReference type="AlphaFoldDB" id="A0A7C3RM45"/>
<comment type="catalytic activity">
    <reaction evidence="4">
        <text>ATP + H2O = ADP + phosphate + H(+)</text>
        <dbReference type="Rhea" id="RHEA:13065"/>
        <dbReference type="ChEBI" id="CHEBI:15377"/>
        <dbReference type="ChEBI" id="CHEBI:15378"/>
        <dbReference type="ChEBI" id="CHEBI:30616"/>
        <dbReference type="ChEBI" id="CHEBI:43474"/>
        <dbReference type="ChEBI" id="CHEBI:456216"/>
        <dbReference type="EC" id="5.6.2.4"/>
    </reaction>
</comment>
<dbReference type="GO" id="GO:0043138">
    <property type="term" value="F:3'-5' DNA helicase activity"/>
    <property type="evidence" value="ECO:0007669"/>
    <property type="project" value="UniProtKB-EC"/>
</dbReference>
<dbReference type="InterPro" id="IPR008571">
    <property type="entry name" value="HerA-like"/>
</dbReference>
<dbReference type="GO" id="GO:0005524">
    <property type="term" value="F:ATP binding"/>
    <property type="evidence" value="ECO:0007669"/>
    <property type="project" value="UniProtKB-KW"/>
</dbReference>
<dbReference type="PANTHER" id="PTHR42957:SF2">
    <property type="entry name" value="HELICASE HERA CENTRAL DOMAIN-CONTAINING PROTEIN"/>
    <property type="match status" value="1"/>
</dbReference>
<organism evidence="6">
    <name type="scientific">Archaeoglobus fulgidus</name>
    <dbReference type="NCBI Taxonomy" id="2234"/>
    <lineage>
        <taxon>Archaea</taxon>
        <taxon>Methanobacteriati</taxon>
        <taxon>Methanobacteriota</taxon>
        <taxon>Archaeoglobi</taxon>
        <taxon>Archaeoglobales</taxon>
        <taxon>Archaeoglobaceae</taxon>
        <taxon>Archaeoglobus</taxon>
    </lineage>
</organism>
<dbReference type="EMBL" id="DTLB01000046">
    <property type="protein sequence ID" value="HFW32865.1"/>
    <property type="molecule type" value="Genomic_DNA"/>
</dbReference>
<reference evidence="6" key="1">
    <citation type="journal article" date="2020" name="mSystems">
        <title>Genome- and Community-Level Interaction Insights into Carbon Utilization and Element Cycling Functions of Hydrothermarchaeota in Hydrothermal Sediment.</title>
        <authorList>
            <person name="Zhou Z."/>
            <person name="Liu Y."/>
            <person name="Xu W."/>
            <person name="Pan J."/>
            <person name="Luo Z.H."/>
            <person name="Li M."/>
        </authorList>
    </citation>
    <scope>NUCLEOTIDE SEQUENCE [LARGE SCALE GENOMIC DNA]</scope>
    <source>
        <strain evidence="6">SpSt-87</strain>
    </source>
</reference>
<sequence length="557" mass="62846">MTTENAVGIILSGATTREATCQLFKEAEGGKIKEGMLLIIKSGERKILCRVSQILPYNTFYTEGDPWSEARREGRPIPESVARQYEICRLELLIEVPKKEIEYPPRPGDIVVKVDPKMYKNYEEDLFGVSENRRLSDGIYKGIIKFGSLSGYDSLPIPLDVEKIPMHLAVLGVTGSGKSFNTGYLIEKLVNIPKSESERASYPMIIIDAHGDYLDYVNYVEENGLHNLDWIKAGWIYRYVFPKISLKPKFRTSKIVKPIGINLDLLDYTELAEIIVTYFKGTTEGAEQQISGLIRTFELIRDKGYSSLHNLFCRDRDTLSKYVDELKNEGFFQQTIRAINNQLNEFYNLEDKYGLLSVDSPLKSEEFVDNITNERGIAIIDFSAEGAPGVDLKTKQLVMTYLATLLFNKFTEYKLKGIQKYLLFIIEEAQNFCPDRSYPVASSLAHSKLSAIATQGRKFGLSLCLISQRPSFVDRIVLSMCNTFLIHRISPEDVSFVKSVTGGLPQSLATRLTTLDTGELIVTGQMVTVPFPLVVRVPKEERKVKPTVGETNVVDNL</sequence>
<evidence type="ECO:0000256" key="3">
    <source>
        <dbReference type="ARBA" id="ARBA00048954"/>
    </source>
</evidence>
<gene>
    <name evidence="6" type="ORF">ENW66_07980</name>
</gene>
<evidence type="ECO:0000256" key="2">
    <source>
        <dbReference type="ARBA" id="ARBA00034617"/>
    </source>
</evidence>
<keyword evidence="6" id="KW-0067">ATP-binding</keyword>